<dbReference type="PANTHER" id="PTHR47926">
    <property type="entry name" value="PENTATRICOPEPTIDE REPEAT-CONTAINING PROTEIN"/>
    <property type="match status" value="1"/>
</dbReference>
<evidence type="ECO:0000256" key="1">
    <source>
        <dbReference type="ARBA" id="ARBA00022737"/>
    </source>
</evidence>
<dbReference type="Gene3D" id="1.25.40.10">
    <property type="entry name" value="Tetratricopeptide repeat domain"/>
    <property type="match status" value="1"/>
</dbReference>
<dbReference type="AlphaFoldDB" id="A0AAN7MF74"/>
<dbReference type="NCBIfam" id="TIGR00756">
    <property type="entry name" value="PPR"/>
    <property type="match status" value="1"/>
</dbReference>
<dbReference type="PROSITE" id="PS51375">
    <property type="entry name" value="PPR"/>
    <property type="match status" value="1"/>
</dbReference>
<dbReference type="GO" id="GO:0003723">
    <property type="term" value="F:RNA binding"/>
    <property type="evidence" value="ECO:0007669"/>
    <property type="project" value="InterPro"/>
</dbReference>
<comment type="caution">
    <text evidence="3">The sequence shown here is derived from an EMBL/GenBank/DDBJ whole genome shotgun (WGS) entry which is preliminary data.</text>
</comment>
<dbReference type="Proteomes" id="UP001346149">
    <property type="component" value="Unassembled WGS sequence"/>
</dbReference>
<organism evidence="3 4">
    <name type="scientific">Trapa natans</name>
    <name type="common">Water chestnut</name>
    <dbReference type="NCBI Taxonomy" id="22666"/>
    <lineage>
        <taxon>Eukaryota</taxon>
        <taxon>Viridiplantae</taxon>
        <taxon>Streptophyta</taxon>
        <taxon>Embryophyta</taxon>
        <taxon>Tracheophyta</taxon>
        <taxon>Spermatophyta</taxon>
        <taxon>Magnoliopsida</taxon>
        <taxon>eudicotyledons</taxon>
        <taxon>Gunneridae</taxon>
        <taxon>Pentapetalae</taxon>
        <taxon>rosids</taxon>
        <taxon>malvids</taxon>
        <taxon>Myrtales</taxon>
        <taxon>Lythraceae</taxon>
        <taxon>Trapa</taxon>
    </lineage>
</organism>
<dbReference type="InterPro" id="IPR046960">
    <property type="entry name" value="PPR_At4g14850-like_plant"/>
</dbReference>
<evidence type="ECO:0000256" key="2">
    <source>
        <dbReference type="PROSITE-ProRule" id="PRU00708"/>
    </source>
</evidence>
<reference evidence="3 4" key="1">
    <citation type="journal article" date="2023" name="Hortic Res">
        <title>Pangenome of water caltrop reveals structural variations and asymmetric subgenome divergence after allopolyploidization.</title>
        <authorList>
            <person name="Zhang X."/>
            <person name="Chen Y."/>
            <person name="Wang L."/>
            <person name="Yuan Y."/>
            <person name="Fang M."/>
            <person name="Shi L."/>
            <person name="Lu R."/>
            <person name="Comes H.P."/>
            <person name="Ma Y."/>
            <person name="Chen Y."/>
            <person name="Huang G."/>
            <person name="Zhou Y."/>
            <person name="Zheng Z."/>
            <person name="Qiu Y."/>
        </authorList>
    </citation>
    <scope>NUCLEOTIDE SEQUENCE [LARGE SCALE GENOMIC DNA]</scope>
    <source>
        <strain evidence="3">F231</strain>
    </source>
</reference>
<proteinExistence type="predicted"/>
<evidence type="ECO:0000313" key="3">
    <source>
        <dbReference type="EMBL" id="KAK4804252.1"/>
    </source>
</evidence>
<keyword evidence="1" id="KW-0677">Repeat</keyword>
<dbReference type="EMBL" id="JAXQNO010000001">
    <property type="protein sequence ID" value="KAK4804252.1"/>
    <property type="molecule type" value="Genomic_DNA"/>
</dbReference>
<keyword evidence="4" id="KW-1185">Reference proteome</keyword>
<sequence length="305" mass="34133">MGVFRLSNRSLVFEVTVNKELLGVPSNAMADRKKKVAWENPSESEWRQGDPYRLANCSLTFLLPKGVNELRRRTSILSFPKKRFLPTRCASATVNFHLLNTRDVFPGEKMSLWSEIKFLFCGESSLTSVSMALRSHCALQKSQPIYEQFRCFSNLSTACLVSSEDLLPAGSDSVANPHLQGQERVRSPASVYFAKLLSACCKSKSLGAGRLVHAHLVKLGFSKDPKLRIHLVNLYSKCREFVYAHKLLDECPEPDVVSWSALISGYSQNGMADEANLVFREFHRLGLKCNEFTFPSVLKSCSIAG</sequence>
<accession>A0AAN7MF74</accession>
<gene>
    <name evidence="3" type="ORF">SAY86_004069</name>
</gene>
<dbReference type="InterPro" id="IPR002885">
    <property type="entry name" value="PPR_rpt"/>
</dbReference>
<evidence type="ECO:0008006" key="5">
    <source>
        <dbReference type="Google" id="ProtNLM"/>
    </source>
</evidence>
<evidence type="ECO:0000313" key="4">
    <source>
        <dbReference type="Proteomes" id="UP001346149"/>
    </source>
</evidence>
<dbReference type="GO" id="GO:0009451">
    <property type="term" value="P:RNA modification"/>
    <property type="evidence" value="ECO:0007669"/>
    <property type="project" value="InterPro"/>
</dbReference>
<dbReference type="Pfam" id="PF13041">
    <property type="entry name" value="PPR_2"/>
    <property type="match status" value="1"/>
</dbReference>
<name>A0AAN7MF74_TRANT</name>
<dbReference type="InterPro" id="IPR011990">
    <property type="entry name" value="TPR-like_helical_dom_sf"/>
</dbReference>
<protein>
    <recommendedName>
        <fullName evidence="5">Pentatricopeptide repeat-containing protein</fullName>
    </recommendedName>
</protein>
<feature type="repeat" description="PPR" evidence="2">
    <location>
        <begin position="255"/>
        <end position="289"/>
    </location>
</feature>